<dbReference type="EMBL" id="AP018823">
    <property type="protein sequence ID" value="BBF84399.1"/>
    <property type="molecule type" value="Genomic_DNA"/>
</dbReference>
<gene>
    <name evidence="1" type="ORF">DLM_0747</name>
</gene>
<protein>
    <submittedName>
        <fullName evidence="1">Uncharacterized protein</fullName>
    </submittedName>
</protein>
<reference evidence="2" key="1">
    <citation type="journal article" date="2017" name="Biotechnol. Biofuels">
        <title>Evaluation of environmental bacterial communities as a factor affecting the growth of duckweed Lemna minor.</title>
        <authorList>
            <person name="Ishizawa H."/>
            <person name="Kuroda M."/>
            <person name="Morikawa M."/>
            <person name="Ike M."/>
        </authorList>
    </citation>
    <scope>NUCLEOTIDE SEQUENCE [LARGE SCALE GENOMIC DNA]</scope>
    <source>
        <strain evidence="2">H3</strain>
    </source>
</reference>
<dbReference type="Proteomes" id="UP000198290">
    <property type="component" value="Chromosome"/>
</dbReference>
<reference evidence="1 2" key="2">
    <citation type="journal article" date="2017" name="Genome Announc.">
        <title>Draft genome sequence of Aquitalea magnusonii strain H3, a plant growth-promoting bacterium of duckweed Lemna minor.</title>
        <authorList>
            <person name="Ishizawa H."/>
            <person name="Kuroda M."/>
            <person name="Ike M."/>
        </authorList>
    </citation>
    <scope>NUCLEOTIDE SEQUENCE [LARGE SCALE GENOMIC DNA]</scope>
    <source>
        <strain evidence="1 2">H3</strain>
    </source>
</reference>
<proteinExistence type="predicted"/>
<name>A0A3G9GCF0_9NEIS</name>
<dbReference type="KEGG" id="amah:DLM_0747"/>
<organism evidence="1 2">
    <name type="scientific">Aquitalea magnusonii</name>
    <dbReference type="NCBI Taxonomy" id="332411"/>
    <lineage>
        <taxon>Bacteria</taxon>
        <taxon>Pseudomonadati</taxon>
        <taxon>Pseudomonadota</taxon>
        <taxon>Betaproteobacteria</taxon>
        <taxon>Neisseriales</taxon>
        <taxon>Chromobacteriaceae</taxon>
        <taxon>Aquitalea</taxon>
    </lineage>
</organism>
<evidence type="ECO:0000313" key="2">
    <source>
        <dbReference type="Proteomes" id="UP000198290"/>
    </source>
</evidence>
<keyword evidence="2" id="KW-1185">Reference proteome</keyword>
<evidence type="ECO:0000313" key="1">
    <source>
        <dbReference type="EMBL" id="BBF84399.1"/>
    </source>
</evidence>
<accession>A0A3G9GCF0</accession>
<reference evidence="2" key="3">
    <citation type="journal article" date="2017" name="Plant Physiol. Biochem.">
        <title>Differential oxidative and antioxidative response of duckweed Lemna minor toward plant growth promoting/inhibiting bacteria.</title>
        <authorList>
            <person name="Ishizawa H."/>
            <person name="Kuroda M."/>
            <person name="Morikawa M."/>
            <person name="Ike M."/>
        </authorList>
    </citation>
    <scope>NUCLEOTIDE SEQUENCE [LARGE SCALE GENOMIC DNA]</scope>
    <source>
        <strain evidence="2">H3</strain>
    </source>
</reference>
<sequence length="37" mass="4024">MAAAHPAMPVISKIAPGTRVKADTFIAHQTSRFRLMT</sequence>
<dbReference type="AlphaFoldDB" id="A0A3G9GCF0"/>